<dbReference type="InterPro" id="IPR032092">
    <property type="entry name" value="PilW"/>
</dbReference>
<dbReference type="RefSeq" id="WP_087145776.1">
    <property type="nucleotide sequence ID" value="NZ_FUKJ01000038.1"/>
</dbReference>
<dbReference type="NCBIfam" id="TIGR02532">
    <property type="entry name" value="IV_pilin_GFxxxE"/>
    <property type="match status" value="1"/>
</dbReference>
<dbReference type="Pfam" id="PF16074">
    <property type="entry name" value="PilW"/>
    <property type="match status" value="1"/>
</dbReference>
<feature type="transmembrane region" description="Helical" evidence="1">
    <location>
        <begin position="20"/>
        <end position="38"/>
    </location>
</feature>
<name>A0A1R4H1Q4_9GAMM</name>
<accession>A0A1R4H1Q4</accession>
<dbReference type="Proteomes" id="UP000195442">
    <property type="component" value="Unassembled WGS sequence"/>
</dbReference>
<evidence type="ECO:0000256" key="1">
    <source>
        <dbReference type="SAM" id="Phobius"/>
    </source>
</evidence>
<dbReference type="Pfam" id="PF07963">
    <property type="entry name" value="N_methyl"/>
    <property type="match status" value="1"/>
</dbReference>
<gene>
    <name evidence="2" type="ORF">CRENPOLYSF2_1320003</name>
</gene>
<dbReference type="InterPro" id="IPR012902">
    <property type="entry name" value="N_methyl_site"/>
</dbReference>
<keyword evidence="3" id="KW-1185">Reference proteome</keyword>
<evidence type="ECO:0000313" key="3">
    <source>
        <dbReference type="Proteomes" id="UP000195442"/>
    </source>
</evidence>
<organism evidence="2 3">
    <name type="scientific">Crenothrix polyspora</name>
    <dbReference type="NCBI Taxonomy" id="360316"/>
    <lineage>
        <taxon>Bacteria</taxon>
        <taxon>Pseudomonadati</taxon>
        <taxon>Pseudomonadota</taxon>
        <taxon>Gammaproteobacteria</taxon>
        <taxon>Methylococcales</taxon>
        <taxon>Crenotrichaceae</taxon>
        <taxon>Crenothrix</taxon>
    </lineage>
</organism>
<proteinExistence type="predicted"/>
<sequence length="372" mass="41148">MTGFSYSPYRINKGFTLVELMVAMVLGAFFLNGLLQIFSSTKQTYRVQENLARLQENGRFAIDFISQDVRMAGYWGCGSKVPSITGLNAPSFFYMLEKNIPGKDKLEKTIEGFEATSASTWIPPLDPVFNQIWLDKVVEGSDVLVVRRVNAQGFSVLNHAPALANLQLDATSKQLAEAGITEGTVVIATDCTNAEAFQVTNKINPLEHKDIAATDETAKKAATPGNNLNNLLNTYRGGKVYAVNSVSYYVATNRNNEKLLYRRTNGAVKPDELQLVDGVEQMQVLYGVDTATDDDSSPNYYVKANLVNDWKNVVSVRISLLLATLDDNIAERSLPLPYPFNDASVNGENPIPTDRKIRRAFTSTIAIRNRLK</sequence>
<evidence type="ECO:0000313" key="2">
    <source>
        <dbReference type="EMBL" id="SJM89759.1"/>
    </source>
</evidence>
<dbReference type="OrthoDB" id="5296662at2"/>
<dbReference type="AlphaFoldDB" id="A0A1R4H1Q4"/>
<dbReference type="GO" id="GO:0043683">
    <property type="term" value="P:type IV pilus assembly"/>
    <property type="evidence" value="ECO:0007669"/>
    <property type="project" value="InterPro"/>
</dbReference>
<dbReference type="EMBL" id="FUKJ01000038">
    <property type="protein sequence ID" value="SJM89759.1"/>
    <property type="molecule type" value="Genomic_DNA"/>
</dbReference>
<keyword evidence="1" id="KW-0812">Transmembrane</keyword>
<protein>
    <submittedName>
        <fullName evidence="2">Type IV pilus assembly protein PilW</fullName>
    </submittedName>
</protein>
<keyword evidence="1" id="KW-0472">Membrane</keyword>
<keyword evidence="1" id="KW-1133">Transmembrane helix</keyword>
<reference evidence="3" key="1">
    <citation type="submission" date="2017-02" db="EMBL/GenBank/DDBJ databases">
        <authorList>
            <person name="Daims H."/>
        </authorList>
    </citation>
    <scope>NUCLEOTIDE SEQUENCE [LARGE SCALE GENOMIC DNA]</scope>
</reference>